<evidence type="ECO:0000256" key="3">
    <source>
        <dbReference type="ARBA" id="ARBA00022490"/>
    </source>
</evidence>
<dbReference type="EMBL" id="HBHQ01014187">
    <property type="protein sequence ID" value="CAD9817629.1"/>
    <property type="molecule type" value="Transcribed_RNA"/>
</dbReference>
<dbReference type="InterPro" id="IPR045152">
    <property type="entry name" value="EDC4-like"/>
</dbReference>
<evidence type="ECO:0000256" key="1">
    <source>
        <dbReference type="ARBA" id="ARBA00004201"/>
    </source>
</evidence>
<keyword evidence="3" id="KW-0963">Cytoplasm</keyword>
<evidence type="ECO:0000259" key="7">
    <source>
        <dbReference type="Pfam" id="PF21289"/>
    </source>
</evidence>
<dbReference type="GO" id="GO:0000932">
    <property type="term" value="C:P-body"/>
    <property type="evidence" value="ECO:0007669"/>
    <property type="project" value="UniProtKB-SubCell"/>
</dbReference>
<dbReference type="InterPro" id="IPR049404">
    <property type="entry name" value="EDC4_C"/>
</dbReference>
<dbReference type="AlphaFoldDB" id="A0A7S2UEY7"/>
<dbReference type="InterPro" id="IPR001680">
    <property type="entry name" value="WD40_rpt"/>
</dbReference>
<proteinExistence type="inferred from homology"/>
<name>A0A7S2UEY7_9STRA</name>
<feature type="region of interest" description="Disordered" evidence="6">
    <location>
        <begin position="584"/>
        <end position="655"/>
    </location>
</feature>
<keyword evidence="4" id="KW-0853">WD repeat</keyword>
<evidence type="ECO:0000256" key="2">
    <source>
        <dbReference type="ARBA" id="ARBA00009639"/>
    </source>
</evidence>
<feature type="region of interest" description="Disordered" evidence="6">
    <location>
        <begin position="742"/>
        <end position="764"/>
    </location>
</feature>
<dbReference type="Gene3D" id="2.130.10.10">
    <property type="entry name" value="YVTN repeat-like/Quinoprotein amine dehydrogenase"/>
    <property type="match status" value="1"/>
</dbReference>
<dbReference type="InterPro" id="IPR036322">
    <property type="entry name" value="WD40_repeat_dom_sf"/>
</dbReference>
<gene>
    <name evidence="8" type="ORF">ASEP1449_LOCUS9461</name>
</gene>
<dbReference type="InterPro" id="IPR015943">
    <property type="entry name" value="WD40/YVTN_repeat-like_dom_sf"/>
</dbReference>
<feature type="domain" description="Enhancer of mRNA-decapping protein 4 C-terminal" evidence="7">
    <location>
        <begin position="964"/>
        <end position="1078"/>
    </location>
</feature>
<dbReference type="SMART" id="SM00320">
    <property type="entry name" value="WD40"/>
    <property type="match status" value="2"/>
</dbReference>
<accession>A0A7S2UEY7</accession>
<organism evidence="8">
    <name type="scientific">Attheya septentrionalis</name>
    <dbReference type="NCBI Taxonomy" id="420275"/>
    <lineage>
        <taxon>Eukaryota</taxon>
        <taxon>Sar</taxon>
        <taxon>Stramenopiles</taxon>
        <taxon>Ochrophyta</taxon>
        <taxon>Bacillariophyta</taxon>
        <taxon>Coscinodiscophyceae</taxon>
        <taxon>Chaetocerotophycidae</taxon>
        <taxon>Chaetocerotales</taxon>
        <taxon>Attheyaceae</taxon>
        <taxon>Attheya</taxon>
    </lineage>
</organism>
<feature type="compositionally biased region" description="Acidic residues" evidence="6">
    <location>
        <begin position="505"/>
        <end position="549"/>
    </location>
</feature>
<feature type="region of interest" description="Disordered" evidence="6">
    <location>
        <begin position="487"/>
        <end position="570"/>
    </location>
</feature>
<feature type="region of interest" description="Disordered" evidence="6">
    <location>
        <begin position="1"/>
        <end position="33"/>
    </location>
</feature>
<evidence type="ECO:0000256" key="4">
    <source>
        <dbReference type="ARBA" id="ARBA00022574"/>
    </source>
</evidence>
<keyword evidence="5" id="KW-0677">Repeat</keyword>
<comment type="similarity">
    <text evidence="2">Belongs to the WD repeat EDC4 family.</text>
</comment>
<evidence type="ECO:0000313" key="8">
    <source>
        <dbReference type="EMBL" id="CAD9817629.1"/>
    </source>
</evidence>
<evidence type="ECO:0000256" key="6">
    <source>
        <dbReference type="SAM" id="MobiDB-lite"/>
    </source>
</evidence>
<feature type="compositionally biased region" description="Polar residues" evidence="6">
    <location>
        <begin position="695"/>
        <end position="709"/>
    </location>
</feature>
<sequence>MSKNGTTPVPTWAYKTSVDPSECEDATEPQQPHTTTIAHFASAPNSHPTGSLLDVSVAYVAYAVKGGLVRVIDRRSALRTLLRGHSKLVTDISFFGSDASGSSPGGTSDVLGTVGGEGDCSSVIVWRIFDRENELASEKLLEIRYRPAARLVWHPFNPNQFLLLSREAGVCATMVESTRIATVPHETEGHAVCLCTSSDGSSDPGTVVEGGLELHVGASAAATMNDLSWSGRDARHVLSAHMDGCVRLWDLRGRTFLDDDGQEVATNDGSCVVSAKCIMTVRVCDAGEGTGVGRCFFLSRHDDAAVVQDAASTMEPGSYLTAPFMTAHRNNSCIMLWSPFSTTGSPPSKVRVFSLESSSPLSFNVTLCTGNASPNSNPPSSFVTLADRKVGRMYAVHLQSQWRSHVDNQQISSKMAVVTGFDHMTPLSVAHPIYSCKATSTPVAPDDAEGIVGQFEIGLFCVQSKAVQLLSLRPGMLVAPTALTEGDALPPGMRIESVPVQPIVTDDDDIDDIDDIDEDDDDEEEYEVSDDDDDEDDDDASSSEDETDPVETLVPPPGLQPMAADTSNGANPFANWLGVIATKKVTSDEKPPPVVPVSTERKSGPPPGLPPGFGSIPSSGLPGIDNKKEDNAARTGSPFLSPADLMRSGSAVSAIDKTAPVTTIANDFDMNIAAAALPASPKETKNGAKSKPKNSSRSPTPVSKNTSARKMNVPADGNKVTILKREDKHGLPARAPVPAPSSVLSPMVAPPSGPISSTSSSNVVGLSKGDMEDAIFSAMSSHSKKNEAFITSEIERAVKAEMNKTVVPALSKMITETIEKAVTKPLQVSLAKASKESTKVRTKEVVDGVSQSVKAPVTDAFNETMKNSLIPAFDAATREMFSQISVSLDKGIASQSSDDKVEKLVEAMALHMSTMAKSIDSLSTEISHLRSEIKSNGPAATPTGQVKSAPVVDAKEEVRKEVLDLLEKQNYEVGFTKALSASTIEMAVFACRNSDVEAVLGGSSPSLSQPILLCLMQQLGAAIASSGELDLKLEVQWLQEIALTLNPEHESIRRHVGGILTQLVSNINAKIVMSDPTTRRTLQMLQQVIRGMGRM</sequence>
<dbReference type="Gene3D" id="1.10.220.100">
    <property type="entry name" value="conserved c-terminal region of ge- 1"/>
    <property type="match status" value="1"/>
</dbReference>
<feature type="region of interest" description="Disordered" evidence="6">
    <location>
        <begin position="676"/>
        <end position="720"/>
    </location>
</feature>
<dbReference type="InterPro" id="IPR044938">
    <property type="entry name" value="EDC4_C_sf"/>
</dbReference>
<dbReference type="SUPFAM" id="SSF50978">
    <property type="entry name" value="WD40 repeat-like"/>
    <property type="match status" value="1"/>
</dbReference>
<evidence type="ECO:0000256" key="5">
    <source>
        <dbReference type="ARBA" id="ARBA00022737"/>
    </source>
</evidence>
<reference evidence="8" key="1">
    <citation type="submission" date="2021-01" db="EMBL/GenBank/DDBJ databases">
        <authorList>
            <person name="Corre E."/>
            <person name="Pelletier E."/>
            <person name="Niang G."/>
            <person name="Scheremetjew M."/>
            <person name="Finn R."/>
            <person name="Kale V."/>
            <person name="Holt S."/>
            <person name="Cochrane G."/>
            <person name="Meng A."/>
            <person name="Brown T."/>
            <person name="Cohen L."/>
        </authorList>
    </citation>
    <scope>NUCLEOTIDE SEQUENCE</scope>
    <source>
        <strain evidence="8">CCMP2084</strain>
    </source>
</reference>
<dbReference type="Pfam" id="PF21289">
    <property type="entry name" value="EDC4_C"/>
    <property type="match status" value="1"/>
</dbReference>
<feature type="compositionally biased region" description="Low complexity" evidence="6">
    <location>
        <begin position="612"/>
        <end position="624"/>
    </location>
</feature>
<dbReference type="PANTHER" id="PTHR15598:SF5">
    <property type="entry name" value="ENHANCER OF MRNA-DECAPPING PROTEIN 4"/>
    <property type="match status" value="1"/>
</dbReference>
<comment type="subcellular location">
    <subcellularLocation>
        <location evidence="1">Cytoplasm</location>
        <location evidence="1">P-body</location>
    </subcellularLocation>
</comment>
<dbReference type="GO" id="GO:0031087">
    <property type="term" value="P:deadenylation-independent decapping of nuclear-transcribed mRNA"/>
    <property type="evidence" value="ECO:0007669"/>
    <property type="project" value="InterPro"/>
</dbReference>
<protein>
    <recommendedName>
        <fullName evidence="7">Enhancer of mRNA-decapping protein 4 C-terminal domain-containing protein</fullName>
    </recommendedName>
</protein>
<dbReference type="PANTHER" id="PTHR15598">
    <property type="entry name" value="ENHANCER OF MRNA-DECAPPING PROTEIN 4"/>
    <property type="match status" value="1"/>
</dbReference>